<feature type="domain" description="ABC transporter" evidence="3">
    <location>
        <begin position="40"/>
        <end position="66"/>
    </location>
</feature>
<protein>
    <submittedName>
        <fullName evidence="4">ATP-binding cassette domain-containing protein</fullName>
    </submittedName>
</protein>
<organism evidence="4 5">
    <name type="scientific">Candidatus Thiodiazotropha taylori</name>
    <dbReference type="NCBI Taxonomy" id="2792791"/>
    <lineage>
        <taxon>Bacteria</taxon>
        <taxon>Pseudomonadati</taxon>
        <taxon>Pseudomonadota</taxon>
        <taxon>Gammaproteobacteria</taxon>
        <taxon>Chromatiales</taxon>
        <taxon>Sedimenticolaceae</taxon>
        <taxon>Candidatus Thiodiazotropha</taxon>
    </lineage>
</organism>
<dbReference type="Gene3D" id="3.40.50.300">
    <property type="entry name" value="P-loop containing nucleotide triphosphate hydrolases"/>
    <property type="match status" value="1"/>
</dbReference>
<name>A0A9E4NNX9_9GAMM</name>
<dbReference type="GO" id="GO:0005524">
    <property type="term" value="F:ATP binding"/>
    <property type="evidence" value="ECO:0007669"/>
    <property type="project" value="UniProtKB-KW"/>
</dbReference>
<evidence type="ECO:0000256" key="2">
    <source>
        <dbReference type="SAM" id="MobiDB-lite"/>
    </source>
</evidence>
<keyword evidence="1" id="KW-0813">Transport</keyword>
<evidence type="ECO:0000313" key="4">
    <source>
        <dbReference type="EMBL" id="MCG7980974.1"/>
    </source>
</evidence>
<sequence length="66" mass="7043">MPDPQPSTGISSQKTTVNSNEPLVKIRNLHFSHGDRVIFNGVDIDIPQGRVTAIMGPSGTGKTTLL</sequence>
<feature type="non-terminal residue" evidence="4">
    <location>
        <position position="66"/>
    </location>
</feature>
<keyword evidence="4" id="KW-0067">ATP-binding</keyword>
<evidence type="ECO:0000313" key="5">
    <source>
        <dbReference type="Proteomes" id="UP000886674"/>
    </source>
</evidence>
<dbReference type="Pfam" id="PF00005">
    <property type="entry name" value="ABC_tran"/>
    <property type="match status" value="1"/>
</dbReference>
<keyword evidence="4" id="KW-0547">Nucleotide-binding</keyword>
<evidence type="ECO:0000256" key="1">
    <source>
        <dbReference type="ARBA" id="ARBA00022448"/>
    </source>
</evidence>
<dbReference type="PANTHER" id="PTHR43023">
    <property type="entry name" value="PROTEIN TRIGALACTOSYLDIACYLGLYCEROL 3, CHLOROPLASTIC"/>
    <property type="match status" value="1"/>
</dbReference>
<dbReference type="InterPro" id="IPR027417">
    <property type="entry name" value="P-loop_NTPase"/>
</dbReference>
<dbReference type="PANTHER" id="PTHR43023:SF6">
    <property type="entry name" value="INTERMEMBRANE PHOSPHOLIPID TRANSPORT SYSTEM ATP-BINDING PROTEIN MLAF"/>
    <property type="match status" value="1"/>
</dbReference>
<comment type="caution">
    <text evidence="4">The sequence shown here is derived from an EMBL/GenBank/DDBJ whole genome shotgun (WGS) entry which is preliminary data.</text>
</comment>
<dbReference type="InterPro" id="IPR003439">
    <property type="entry name" value="ABC_transporter-like_ATP-bd"/>
</dbReference>
<dbReference type="Proteomes" id="UP000886674">
    <property type="component" value="Unassembled WGS sequence"/>
</dbReference>
<evidence type="ECO:0000259" key="3">
    <source>
        <dbReference type="Pfam" id="PF00005"/>
    </source>
</evidence>
<dbReference type="GO" id="GO:0016887">
    <property type="term" value="F:ATP hydrolysis activity"/>
    <property type="evidence" value="ECO:0007669"/>
    <property type="project" value="InterPro"/>
</dbReference>
<gene>
    <name evidence="4" type="ORF">JAY77_22865</name>
</gene>
<feature type="region of interest" description="Disordered" evidence="2">
    <location>
        <begin position="1"/>
        <end position="21"/>
    </location>
</feature>
<accession>A0A9E4NNX9</accession>
<reference evidence="4" key="1">
    <citation type="journal article" date="2021" name="Proc. Natl. Acad. Sci. U.S.A.">
        <title>Global biogeography of chemosynthetic symbionts reveals both localized and globally distributed symbiont groups. .</title>
        <authorList>
            <person name="Osvatic J.T."/>
            <person name="Wilkins L.G.E."/>
            <person name="Leibrecht L."/>
            <person name="Leray M."/>
            <person name="Zauner S."/>
            <person name="Polzin J."/>
            <person name="Camacho Y."/>
            <person name="Gros O."/>
            <person name="van Gils J.A."/>
            <person name="Eisen J.A."/>
            <person name="Petersen J.M."/>
            <person name="Yuen B."/>
        </authorList>
    </citation>
    <scope>NUCLEOTIDE SEQUENCE</scope>
    <source>
        <strain evidence="4">MAGclacostrist055</strain>
    </source>
</reference>
<dbReference type="EMBL" id="JAEPCR010000179">
    <property type="protein sequence ID" value="MCG7980974.1"/>
    <property type="molecule type" value="Genomic_DNA"/>
</dbReference>
<dbReference type="AlphaFoldDB" id="A0A9E4NNX9"/>
<dbReference type="SUPFAM" id="SSF52540">
    <property type="entry name" value="P-loop containing nucleoside triphosphate hydrolases"/>
    <property type="match status" value="1"/>
</dbReference>
<proteinExistence type="predicted"/>